<dbReference type="InterPro" id="IPR036418">
    <property type="entry name" value="Cyt_c_oxidase_su6a_sf"/>
</dbReference>
<gene>
    <name evidence="14" type="ORF">KGF56_001390</name>
</gene>
<dbReference type="EMBL" id="JAHUZD010000027">
    <property type="protein sequence ID" value="KAI3405783.2"/>
    <property type="molecule type" value="Genomic_DNA"/>
</dbReference>
<dbReference type="RefSeq" id="XP_049181528.1">
    <property type="nucleotide sequence ID" value="XM_049322508.1"/>
</dbReference>
<evidence type="ECO:0000256" key="4">
    <source>
        <dbReference type="ARBA" id="ARBA00022692"/>
    </source>
</evidence>
<dbReference type="InterPro" id="IPR001349">
    <property type="entry name" value="Cyt_c_oxidase_su6a"/>
</dbReference>
<dbReference type="GO" id="GO:0016491">
    <property type="term" value="F:oxidoreductase activity"/>
    <property type="evidence" value="ECO:0007669"/>
    <property type="project" value="UniProtKB-KW"/>
</dbReference>
<evidence type="ECO:0000256" key="10">
    <source>
        <dbReference type="ARBA" id="ARBA00023136"/>
    </source>
</evidence>
<feature type="domain" description="LicD/FKTN/FKRP nucleotidyltransferase" evidence="13">
    <location>
        <begin position="441"/>
        <end position="570"/>
    </location>
</feature>
<dbReference type="SUPFAM" id="SSF81411">
    <property type="entry name" value="Mitochondrial cytochrome c oxidase subunit VIa"/>
    <property type="match status" value="1"/>
</dbReference>
<evidence type="ECO:0000256" key="12">
    <source>
        <dbReference type="ARBA" id="ARBA00082360"/>
    </source>
</evidence>
<dbReference type="PROSITE" id="PS01329">
    <property type="entry name" value="COX6A"/>
    <property type="match status" value="1"/>
</dbReference>
<evidence type="ECO:0000256" key="2">
    <source>
        <dbReference type="ARBA" id="ARBA00004673"/>
    </source>
</evidence>
<dbReference type="GO" id="GO:0009100">
    <property type="term" value="P:glycoprotein metabolic process"/>
    <property type="evidence" value="ECO:0007669"/>
    <property type="project" value="UniProtKB-ARBA"/>
</dbReference>
<protein>
    <recommendedName>
        <fullName evidence="11">Cytochrome c oxidase subunit 13, mitochondrial</fullName>
    </recommendedName>
    <alternativeName>
        <fullName evidence="12">Cytochrome c oxidase polypeptide VIa</fullName>
    </alternativeName>
</protein>
<evidence type="ECO:0000256" key="5">
    <source>
        <dbReference type="ARBA" id="ARBA00022792"/>
    </source>
</evidence>
<evidence type="ECO:0000256" key="11">
    <source>
        <dbReference type="ARBA" id="ARBA00070930"/>
    </source>
</evidence>
<evidence type="ECO:0000256" key="1">
    <source>
        <dbReference type="ARBA" id="ARBA00004434"/>
    </source>
</evidence>
<evidence type="ECO:0000256" key="9">
    <source>
        <dbReference type="ARBA" id="ARBA00023128"/>
    </source>
</evidence>
<evidence type="ECO:0000313" key="14">
    <source>
        <dbReference type="EMBL" id="KAI3405783.2"/>
    </source>
</evidence>
<keyword evidence="9" id="KW-0496">Mitochondrion</keyword>
<dbReference type="Pfam" id="PF04991">
    <property type="entry name" value="LicD"/>
    <property type="match status" value="1"/>
</dbReference>
<dbReference type="GeneID" id="73379007"/>
<comment type="pathway">
    <text evidence="2">Energy metabolism; oxidative phosphorylation.</text>
</comment>
<keyword evidence="7" id="KW-1133">Transmembrane helix</keyword>
<evidence type="ECO:0000256" key="6">
    <source>
        <dbReference type="ARBA" id="ARBA00022946"/>
    </source>
</evidence>
<keyword evidence="15" id="KW-1185">Reference proteome</keyword>
<dbReference type="FunFam" id="4.10.95.10:FF:000001">
    <property type="entry name" value="Cytochrome c oxidase subunit 6A, mitochondrial"/>
    <property type="match status" value="1"/>
</dbReference>
<keyword evidence="10" id="KW-0472">Membrane</keyword>
<dbReference type="GO" id="GO:0005743">
    <property type="term" value="C:mitochondrial inner membrane"/>
    <property type="evidence" value="ECO:0007669"/>
    <property type="project" value="UniProtKB-SubCell"/>
</dbReference>
<keyword evidence="8" id="KW-0560">Oxidoreductase</keyword>
<keyword evidence="6" id="KW-0809">Transit peptide</keyword>
<dbReference type="InterPro" id="IPR007074">
    <property type="entry name" value="LicD/FKTN/FKRP_NTP_transf"/>
</dbReference>
<comment type="subcellular location">
    <subcellularLocation>
        <location evidence="1">Mitochondrion inner membrane</location>
        <topology evidence="1">Single-pass membrane protein</topology>
    </subcellularLocation>
</comment>
<keyword evidence="5" id="KW-0999">Mitochondrion inner membrane</keyword>
<dbReference type="PANTHER" id="PTHR15407">
    <property type="entry name" value="FUKUTIN-RELATED"/>
    <property type="match status" value="1"/>
</dbReference>
<reference evidence="14" key="1">
    <citation type="journal article" date="2022" name="DNA Res.">
        <title>Genome analysis of five recently described species of the CUG-Ser clade uncovers Candida theae as a new hybrid lineage with pathogenic potential in the Candida parapsilosis species complex.</title>
        <authorList>
            <person name="Mixao V."/>
            <person name="Del Olmo V."/>
            <person name="Hegedusova E."/>
            <person name="Saus E."/>
            <person name="Pryszcz L."/>
            <person name="Cillingova A."/>
            <person name="Nosek J."/>
            <person name="Gabaldon T."/>
        </authorList>
    </citation>
    <scope>NUCLEOTIDE SEQUENCE</scope>
    <source>
        <strain evidence="14">CBS 10844</strain>
    </source>
</reference>
<dbReference type="PANTHER" id="PTHR15407:SF28">
    <property type="entry name" value="RIBITOL-5-PHOSPHATE TRANSFERASE FKTN"/>
    <property type="match status" value="1"/>
</dbReference>
<evidence type="ECO:0000313" key="15">
    <source>
        <dbReference type="Proteomes" id="UP001202479"/>
    </source>
</evidence>
<name>A0AAI9WZ38_9ASCO</name>
<dbReference type="CDD" id="cd00925">
    <property type="entry name" value="Cyt_c_Oxidase_VIa"/>
    <property type="match status" value="1"/>
</dbReference>
<dbReference type="InterPro" id="IPR018507">
    <property type="entry name" value="Cyt_c_oxidase_su6a_CS"/>
</dbReference>
<evidence type="ECO:0000256" key="8">
    <source>
        <dbReference type="ARBA" id="ARBA00023002"/>
    </source>
</evidence>
<keyword evidence="4" id="KW-0812">Transmembrane</keyword>
<dbReference type="InterPro" id="IPR009644">
    <property type="entry name" value="FKTN/MNN4/W02B3.4-1"/>
</dbReference>
<accession>A0AAI9WZ38</accession>
<dbReference type="Pfam" id="PF02046">
    <property type="entry name" value="COX6A"/>
    <property type="match status" value="1"/>
</dbReference>
<dbReference type="Gene3D" id="4.10.95.10">
    <property type="entry name" value="Cytochrome c oxidase, subunit VIa"/>
    <property type="match status" value="1"/>
</dbReference>
<comment type="similarity">
    <text evidence="3">Belongs to the cytochrome c oxidase subunit 6A family.</text>
</comment>
<dbReference type="Proteomes" id="UP001202479">
    <property type="component" value="Unassembled WGS sequence"/>
</dbReference>
<dbReference type="AlphaFoldDB" id="A0AAI9WZ38"/>
<evidence type="ECO:0000256" key="7">
    <source>
        <dbReference type="ARBA" id="ARBA00022989"/>
    </source>
</evidence>
<sequence length="886" mass="103609">MKRNAKRTLDAAPLDAAPLDAAPLDAAPLDAAPLDAVPLDAAQLARFTPYLLRYILPSKTSATTLSKIKQSREFDSSFHHYIKEKITNSGNGDGDKISIDKAKEILQEIENLKANGGNGLDNIINIPQREEIPDFHQYDPNFTFGLLLKYINENSFTDLEIPVFHWSDYCDMSVLNEYFYKLEKDKCKQFTVIKKDKKKDDSLDPKAYCINDFELDSILSTPQSRPQNHDPFFISRVQSLNDSLQFKQDQLSTGFHIFGFSGRNTKKLRPIIAKSYLYDFMKSPLSLTLLLPENKSMQINVNQQERKKLHNSVLFQSGQINVREEIEKLSRKLEPDFITLPNEKHLDQTQFSDSTVEKISQLEKIKNKLNQTDLNYLNSLKASITCENPPKYFREANIVKSEPNFFVGGHYDWRFINDIINGSEQHVLSINGLVTAFLKFTNQYGLSAWVAHGSLLSWYWNGMQFPWDGDVDVQMPIEDLHKLSRLFNQTIVVDFGNDLDQEIRFGRYFLDSSTFISHRVRGNGRNNIDARFIDMNTGFYVDITGLALSDTKAPIRYDHLVKGTRWDRDRNKKLEKKMSEFERNTFLQVYNCRNFHFARFDELNPLRLSLVEGEYGYIPSKFEDMVRIEYKEKSLTDTSYKRHIFIPKLRLWVLKDPMADFIFKGNVSEKKKYAQKQIPLEVNLTDEEYYEFLFKEKPIMKEFLITQNVTNLHQEELYRIFQQAKPSSFFVDNELGTNLNKRRNLRHDFFTNYVKESNYRFTFRRFASHYAPSKFLNSPAYKPNPEKGAKFIKAYEEKVHHSESITNLWKKMTYLVAIPAILLVSIPVAKVEMSHAEHRKHQRHLSDDEWPTQYEYQNIRSKPFFWGDGDKTLFWNSDVNRHVQKS</sequence>
<evidence type="ECO:0000256" key="3">
    <source>
        <dbReference type="ARBA" id="ARBA00005553"/>
    </source>
</evidence>
<evidence type="ECO:0000259" key="13">
    <source>
        <dbReference type="Pfam" id="PF04991"/>
    </source>
</evidence>
<comment type="caution">
    <text evidence="14">The sequence shown here is derived from an EMBL/GenBank/DDBJ whole genome shotgun (WGS) entry which is preliminary data.</text>
</comment>
<proteinExistence type="inferred from homology"/>
<organism evidence="14 15">
    <name type="scientific">Candida oxycetoniae</name>
    <dbReference type="NCBI Taxonomy" id="497107"/>
    <lineage>
        <taxon>Eukaryota</taxon>
        <taxon>Fungi</taxon>
        <taxon>Dikarya</taxon>
        <taxon>Ascomycota</taxon>
        <taxon>Saccharomycotina</taxon>
        <taxon>Pichiomycetes</taxon>
        <taxon>Debaryomycetaceae</taxon>
        <taxon>Candida/Lodderomyces clade</taxon>
        <taxon>Candida</taxon>
    </lineage>
</organism>